<dbReference type="EC" id="2.1.-.-" evidence="2"/>
<evidence type="ECO:0000313" key="2">
    <source>
        <dbReference type="EMBL" id="MEN3323433.1"/>
    </source>
</evidence>
<dbReference type="Gene3D" id="3.40.50.150">
    <property type="entry name" value="Vaccinia Virus protein VP39"/>
    <property type="match status" value="1"/>
</dbReference>
<feature type="domain" description="Methyltransferase type 11" evidence="1">
    <location>
        <begin position="85"/>
        <end position="198"/>
    </location>
</feature>
<dbReference type="InterPro" id="IPR013216">
    <property type="entry name" value="Methyltransf_11"/>
</dbReference>
<sequence>MKKTKILRNLWYGLSSNQRFLIRRLYYLPVDLFDKITGKTNKYVPPRGCIYTGSPSSAENYLKQGDFQLELLIEEIDLMPSDKVLDIGSGVGRTAIALTTYLDKSGSYDGFDVVKKGVDWCNSGIGNDFPNFKFKYVSLFNDLYNTSKNSALDFVFPYQDNSFTKIFTFSVFTHMMLEEIQHYFKEIQRVLTKDGQCFSTFFLYDSEDEDYAGTRAHLNFPKKGDDGFRLMHENVKSGNIAIHKTKLDNMLKTAGLIRVKTIDGFWKDEVQDLSKKEYQDIVIFKSI</sequence>
<keyword evidence="2" id="KW-0808">Transferase</keyword>
<dbReference type="EMBL" id="JAZHYP010000003">
    <property type="protein sequence ID" value="MEN3323433.1"/>
    <property type="molecule type" value="Genomic_DNA"/>
</dbReference>
<keyword evidence="2" id="KW-0489">Methyltransferase</keyword>
<dbReference type="GO" id="GO:0008168">
    <property type="term" value="F:methyltransferase activity"/>
    <property type="evidence" value="ECO:0007669"/>
    <property type="project" value="UniProtKB-KW"/>
</dbReference>
<accession>A0ABV0A8L0</accession>
<comment type="caution">
    <text evidence="2">The sequence shown here is derived from an EMBL/GenBank/DDBJ whole genome shotgun (WGS) entry which is preliminary data.</text>
</comment>
<evidence type="ECO:0000259" key="1">
    <source>
        <dbReference type="Pfam" id="PF08241"/>
    </source>
</evidence>
<dbReference type="Proteomes" id="UP001416393">
    <property type="component" value="Unassembled WGS sequence"/>
</dbReference>
<name>A0ABV0A8L0_9FLAO</name>
<dbReference type="CDD" id="cd02440">
    <property type="entry name" value="AdoMet_MTases"/>
    <property type="match status" value="1"/>
</dbReference>
<gene>
    <name evidence="2" type="ORF">VP395_06815</name>
</gene>
<dbReference type="InterPro" id="IPR029063">
    <property type="entry name" value="SAM-dependent_MTases_sf"/>
</dbReference>
<dbReference type="GO" id="GO:0032259">
    <property type="term" value="P:methylation"/>
    <property type="evidence" value="ECO:0007669"/>
    <property type="project" value="UniProtKB-KW"/>
</dbReference>
<protein>
    <submittedName>
        <fullName evidence="2">Class I SAM-dependent methyltransferase</fullName>
        <ecNumber evidence="2">2.1.-.-</ecNumber>
    </submittedName>
</protein>
<organism evidence="2 3">
    <name type="scientific">Mariniflexile soesokkakense</name>
    <dbReference type="NCBI Taxonomy" id="1343160"/>
    <lineage>
        <taxon>Bacteria</taxon>
        <taxon>Pseudomonadati</taxon>
        <taxon>Bacteroidota</taxon>
        <taxon>Flavobacteriia</taxon>
        <taxon>Flavobacteriales</taxon>
        <taxon>Flavobacteriaceae</taxon>
        <taxon>Mariniflexile</taxon>
    </lineage>
</organism>
<proteinExistence type="predicted"/>
<dbReference type="Pfam" id="PF08241">
    <property type="entry name" value="Methyltransf_11"/>
    <property type="match status" value="1"/>
</dbReference>
<evidence type="ECO:0000313" key="3">
    <source>
        <dbReference type="Proteomes" id="UP001416393"/>
    </source>
</evidence>
<keyword evidence="3" id="KW-1185">Reference proteome</keyword>
<reference evidence="2 3" key="1">
    <citation type="submission" date="2024-01" db="EMBL/GenBank/DDBJ databases">
        <title>Mariniflexile litorale sp. nov., isolated from the shallow sediments of the Sea of Japan.</title>
        <authorList>
            <person name="Romanenko L."/>
            <person name="Bystritskaya E."/>
            <person name="Isaeva M."/>
        </authorList>
    </citation>
    <scope>NUCLEOTIDE SEQUENCE [LARGE SCALE GENOMIC DNA]</scope>
    <source>
        <strain evidence="2 3">KCTC 32427</strain>
    </source>
</reference>
<dbReference type="SUPFAM" id="SSF53335">
    <property type="entry name" value="S-adenosyl-L-methionine-dependent methyltransferases"/>
    <property type="match status" value="1"/>
</dbReference>
<dbReference type="RefSeq" id="WP_346241025.1">
    <property type="nucleotide sequence ID" value="NZ_JAZHYP010000003.1"/>
</dbReference>